<organism evidence="2 3">
    <name type="scientific">Brachyspira hampsonii</name>
    <dbReference type="NCBI Taxonomy" id="1287055"/>
    <lineage>
        <taxon>Bacteria</taxon>
        <taxon>Pseudomonadati</taxon>
        <taxon>Spirochaetota</taxon>
        <taxon>Spirochaetia</taxon>
        <taxon>Brachyspirales</taxon>
        <taxon>Brachyspiraceae</taxon>
        <taxon>Brachyspira</taxon>
    </lineage>
</organism>
<feature type="transmembrane region" description="Helical" evidence="1">
    <location>
        <begin position="47"/>
        <end position="65"/>
    </location>
</feature>
<name>A0A1E5NBU3_9SPIR</name>
<accession>A0A1E5NBU3</accession>
<proteinExistence type="predicted"/>
<evidence type="ECO:0000313" key="2">
    <source>
        <dbReference type="EMBL" id="OEJ13640.1"/>
    </source>
</evidence>
<reference evidence="2 3" key="1">
    <citation type="submission" date="2016-08" db="EMBL/GenBank/DDBJ databases">
        <title>Characterization and recognition of Brachyspira hampsonii sp. nov., a novel intestinal spirochete that is pathogenic to pigs.</title>
        <authorList>
            <person name="Mirajkar N."/>
            <person name="La T."/>
            <person name="Phillips N."/>
            <person name="Hampson D."/>
            <person name="Gebhart C."/>
        </authorList>
    </citation>
    <scope>NUCLEOTIDE SEQUENCE [LARGE SCALE GENOMIC DNA]</scope>
    <source>
        <strain evidence="2 3">P280/1</strain>
    </source>
</reference>
<dbReference type="Proteomes" id="UP000095247">
    <property type="component" value="Unassembled WGS sequence"/>
</dbReference>
<comment type="caution">
    <text evidence="2">The sequence shown here is derived from an EMBL/GenBank/DDBJ whole genome shotgun (WGS) entry which is preliminary data.</text>
</comment>
<keyword evidence="1" id="KW-0472">Membrane</keyword>
<evidence type="ECO:0000313" key="3">
    <source>
        <dbReference type="Proteomes" id="UP000095247"/>
    </source>
</evidence>
<evidence type="ECO:0000256" key="1">
    <source>
        <dbReference type="SAM" id="Phobius"/>
    </source>
</evidence>
<keyword evidence="1" id="KW-1133">Transmembrane helix</keyword>
<sequence length="70" mass="8293">MPFLFSLVSADSYNIDDYKEFERLDFGVLLENIKVKLPEPLNKRGVAYLYLSINIFLAKQFLFIINRFQI</sequence>
<dbReference type="EMBL" id="MDCO01000012">
    <property type="protein sequence ID" value="OEJ13640.1"/>
    <property type="molecule type" value="Genomic_DNA"/>
</dbReference>
<protein>
    <submittedName>
        <fullName evidence="2">Uncharacterized protein</fullName>
    </submittedName>
</protein>
<gene>
    <name evidence="2" type="ORF">BFL38_02505</name>
</gene>
<dbReference type="AlphaFoldDB" id="A0A1E5NBU3"/>
<keyword evidence="1" id="KW-0812">Transmembrane</keyword>